<evidence type="ECO:0000313" key="2">
    <source>
        <dbReference type="Proteomes" id="UP001595476"/>
    </source>
</evidence>
<name>A0ABV7HH81_9GAMM</name>
<keyword evidence="2" id="KW-1185">Reference proteome</keyword>
<dbReference type="EMBL" id="JBHRSZ010000009">
    <property type="protein sequence ID" value="MFC3153239.1"/>
    <property type="molecule type" value="Genomic_DNA"/>
</dbReference>
<reference evidence="2" key="1">
    <citation type="journal article" date="2019" name="Int. J. Syst. Evol. Microbiol.">
        <title>The Global Catalogue of Microorganisms (GCM) 10K type strain sequencing project: providing services to taxonomists for standard genome sequencing and annotation.</title>
        <authorList>
            <consortium name="The Broad Institute Genomics Platform"/>
            <consortium name="The Broad Institute Genome Sequencing Center for Infectious Disease"/>
            <person name="Wu L."/>
            <person name="Ma J."/>
        </authorList>
    </citation>
    <scope>NUCLEOTIDE SEQUENCE [LARGE SCALE GENOMIC DNA]</scope>
    <source>
        <strain evidence="2">KCTC 52438</strain>
    </source>
</reference>
<evidence type="ECO:0000313" key="1">
    <source>
        <dbReference type="EMBL" id="MFC3153239.1"/>
    </source>
</evidence>
<accession>A0ABV7HH81</accession>
<gene>
    <name evidence="1" type="ORF">ACFOEK_19525</name>
</gene>
<organism evidence="1 2">
    <name type="scientific">Litoribrevibacter euphylliae</name>
    <dbReference type="NCBI Taxonomy" id="1834034"/>
    <lineage>
        <taxon>Bacteria</taxon>
        <taxon>Pseudomonadati</taxon>
        <taxon>Pseudomonadota</taxon>
        <taxon>Gammaproteobacteria</taxon>
        <taxon>Oceanospirillales</taxon>
        <taxon>Oceanospirillaceae</taxon>
        <taxon>Litoribrevibacter</taxon>
    </lineage>
</organism>
<sequence length="181" mass="20971">MDKLIKVLELLNAEGINASIYDEDYKSVKWVNPKGDEYDILESDIAFCEDKIAWFQSSYEDDHLLVTYENGIRFQWVPETYNPMFGCECIYLGWRKGALIFIYLEKHDIYVCSIKGTEVKRHNFHGDHLCIGNDYVSIAVYGFKDRDEVELLSLPDLKKKTVSLDCADKLGLRPVHYLGNV</sequence>
<proteinExistence type="predicted"/>
<dbReference type="RefSeq" id="WP_386723163.1">
    <property type="nucleotide sequence ID" value="NZ_JBHRSZ010000009.1"/>
</dbReference>
<dbReference type="Proteomes" id="UP001595476">
    <property type="component" value="Unassembled WGS sequence"/>
</dbReference>
<comment type="caution">
    <text evidence="1">The sequence shown here is derived from an EMBL/GenBank/DDBJ whole genome shotgun (WGS) entry which is preliminary data.</text>
</comment>
<protein>
    <submittedName>
        <fullName evidence="1">Uncharacterized protein</fullName>
    </submittedName>
</protein>